<gene>
    <name evidence="1" type="ORF">L1987_43984</name>
</gene>
<dbReference type="Proteomes" id="UP001056120">
    <property type="component" value="Linkage Group LG14"/>
</dbReference>
<evidence type="ECO:0000313" key="2">
    <source>
        <dbReference type="Proteomes" id="UP001056120"/>
    </source>
</evidence>
<evidence type="ECO:0000313" key="1">
    <source>
        <dbReference type="EMBL" id="KAI3784876.1"/>
    </source>
</evidence>
<keyword evidence="2" id="KW-1185">Reference proteome</keyword>
<reference evidence="1 2" key="2">
    <citation type="journal article" date="2022" name="Mol. Ecol. Resour.">
        <title>The genomes of chicory, endive, great burdock and yacon provide insights into Asteraceae paleo-polyploidization history and plant inulin production.</title>
        <authorList>
            <person name="Fan W."/>
            <person name="Wang S."/>
            <person name="Wang H."/>
            <person name="Wang A."/>
            <person name="Jiang F."/>
            <person name="Liu H."/>
            <person name="Zhao H."/>
            <person name="Xu D."/>
            <person name="Zhang Y."/>
        </authorList>
    </citation>
    <scope>NUCLEOTIDE SEQUENCE [LARGE SCALE GENOMIC DNA]</scope>
    <source>
        <strain evidence="2">cv. Yunnan</strain>
        <tissue evidence="1">Leaves</tissue>
    </source>
</reference>
<dbReference type="EMBL" id="CM042031">
    <property type="protein sequence ID" value="KAI3784876.1"/>
    <property type="molecule type" value="Genomic_DNA"/>
</dbReference>
<name>A0ACB9GP52_9ASTR</name>
<sequence>MMSFNAPGNLLLGWANANNSSKNLFTDRCNCPPPPALPTSAKPKSSHPPLKCQVAGTFYRAPAPGAPLFVENQIMTRVVHDWILKDANGEFMV</sequence>
<organism evidence="1 2">
    <name type="scientific">Smallanthus sonchifolius</name>
    <dbReference type="NCBI Taxonomy" id="185202"/>
    <lineage>
        <taxon>Eukaryota</taxon>
        <taxon>Viridiplantae</taxon>
        <taxon>Streptophyta</taxon>
        <taxon>Embryophyta</taxon>
        <taxon>Tracheophyta</taxon>
        <taxon>Spermatophyta</taxon>
        <taxon>Magnoliopsida</taxon>
        <taxon>eudicotyledons</taxon>
        <taxon>Gunneridae</taxon>
        <taxon>Pentapetalae</taxon>
        <taxon>asterids</taxon>
        <taxon>campanulids</taxon>
        <taxon>Asterales</taxon>
        <taxon>Asteraceae</taxon>
        <taxon>Asteroideae</taxon>
        <taxon>Heliantheae alliance</taxon>
        <taxon>Millerieae</taxon>
        <taxon>Smallanthus</taxon>
    </lineage>
</organism>
<comment type="caution">
    <text evidence="1">The sequence shown here is derived from an EMBL/GenBank/DDBJ whole genome shotgun (WGS) entry which is preliminary data.</text>
</comment>
<protein>
    <submittedName>
        <fullName evidence="1">Uncharacterized protein</fullName>
    </submittedName>
</protein>
<accession>A0ACB9GP52</accession>
<proteinExistence type="predicted"/>
<reference evidence="2" key="1">
    <citation type="journal article" date="2022" name="Mol. Ecol. Resour.">
        <title>The genomes of chicory, endive, great burdock and yacon provide insights into Asteraceae palaeo-polyploidization history and plant inulin production.</title>
        <authorList>
            <person name="Fan W."/>
            <person name="Wang S."/>
            <person name="Wang H."/>
            <person name="Wang A."/>
            <person name="Jiang F."/>
            <person name="Liu H."/>
            <person name="Zhao H."/>
            <person name="Xu D."/>
            <person name="Zhang Y."/>
        </authorList>
    </citation>
    <scope>NUCLEOTIDE SEQUENCE [LARGE SCALE GENOMIC DNA]</scope>
    <source>
        <strain evidence="2">cv. Yunnan</strain>
    </source>
</reference>